<dbReference type="Proteomes" id="UP000076863">
    <property type="component" value="Unassembled WGS sequence"/>
</dbReference>
<dbReference type="Pfam" id="PF21365">
    <property type="entry name" value="Glyco_hydro_31_3rd"/>
    <property type="match status" value="1"/>
</dbReference>
<organism evidence="23 24">
    <name type="scientific">Beauveria brongniartii RCEF 3172</name>
    <dbReference type="NCBI Taxonomy" id="1081107"/>
    <lineage>
        <taxon>Eukaryota</taxon>
        <taxon>Fungi</taxon>
        <taxon>Dikarya</taxon>
        <taxon>Ascomycota</taxon>
        <taxon>Pezizomycotina</taxon>
        <taxon>Sordariomycetes</taxon>
        <taxon>Hypocreomycetidae</taxon>
        <taxon>Hypocreales</taxon>
        <taxon>Cordycipitaceae</taxon>
        <taxon>Beauveria</taxon>
        <taxon>Beauveria brongniartii</taxon>
    </lineage>
</organism>
<keyword evidence="8" id="KW-0964">Secreted</keyword>
<comment type="catalytic activity">
    <reaction evidence="1">
        <text>Hydrolysis of terminal, non-reducing beta-D-glucosyl residues with release of beta-D-glucose.</text>
        <dbReference type="EC" id="3.2.1.21"/>
    </reaction>
</comment>
<evidence type="ECO:0000256" key="17">
    <source>
        <dbReference type="RuleBase" id="RU361185"/>
    </source>
</evidence>
<feature type="chain" id="PRO_5007887343" description="Probable alpha/beta-glucosidase agdC" evidence="19">
    <location>
        <begin position="20"/>
        <end position="874"/>
    </location>
</feature>
<comment type="function">
    <text evidence="16">Glucosidase involved in the degradation of cellulosic biomass. Has both alpha- and beta-glucosidase activity.</text>
</comment>
<dbReference type="EMBL" id="AZHA01000006">
    <property type="protein sequence ID" value="OAA47402.1"/>
    <property type="molecule type" value="Genomic_DNA"/>
</dbReference>
<comment type="similarity">
    <text evidence="4 17">Belongs to the glycosyl hydrolase 31 family.</text>
</comment>
<dbReference type="GO" id="GO:0005576">
    <property type="term" value="C:extracellular region"/>
    <property type="evidence" value="ECO:0007669"/>
    <property type="project" value="UniProtKB-SubCell"/>
</dbReference>
<evidence type="ECO:0000256" key="1">
    <source>
        <dbReference type="ARBA" id="ARBA00000448"/>
    </source>
</evidence>
<sequence>MKGIIVVVLQATLAAVASAAVADNSAADKCPGYKAANVQTSAHGLTADLKLAGKACNAFGNDLEHLKLVVSYDTVERIHVQILDADEQVYQVPESVFPRPPSGGVDCTSSALKFDYKSNPFSFTVSRAATGEVLFDSAAAPLVFESQYLRLRTRLPAAPNLYGLGEHTDSMRLPTTDYTRTLWNLDNPGIGQNQNLYGSHPVYFDHRESGGTHGVFLLNSNGMDVRIDRDAGGQYLEYNTIGGVFDFYFFAGPSPIDVSKQYAQVAGLPALTPYSGLGFHNCRWGYTTIDEVAEVVANYSAAKIPLETMWTDIDYMEGRAVFSLDPKNFPLDKVRSLVKGLHDNGQKYVVMVDPAVAAKDYAPFHRGVDSNAFMMFKGDVYRGVVWPGPAAYPDWFATNTSSYWNNEFAEFFSPETGVDIDYLWIDMNEPSNFCEFPCDNPHRRRELSPPQQQQQQQQQVMSGGEDETATAARHKGLPGRDLLFPPYRINTHDGGLPNKTARPDLVHANGLTLYDTHNLYGSMMSSFSRAAMVARRPTLRPLVITRSTFAGAGRHVSHWLGDNVSTWDHYLWSIRGMLAFAALFQVPVVGSDVCGFGGNTTEALCARWAMLGAFQPFYRNHNAIGQAPQEFYRWPSVARAARKAIDIRYRLLDYFYTALHAQSVAGAPCLQPMFFLYPHDAATYGLDTQFFYGPSLLVAPVTGGENTTDARFYLPRDVFYDFYTHEKVVGEGRTVVRPDQQLDDLPLLLRGGTVTPLRTRSGMTTAEVREQDFELLVALDEGGAAAGSLYLDDGESADQHGKTTLIEFAYKDGVLQGNGTFGYVTKSVISKVTVLGGGGGGKQAFAANTKMSSSVEVRQHLSAAFKIDVARLMI</sequence>
<keyword evidence="15" id="KW-0624">Polysaccharide degradation</keyword>
<dbReference type="Gene3D" id="2.60.40.1180">
    <property type="entry name" value="Golgi alpha-mannosidase II"/>
    <property type="match status" value="2"/>
</dbReference>
<evidence type="ECO:0000256" key="9">
    <source>
        <dbReference type="ARBA" id="ARBA00022729"/>
    </source>
</evidence>
<feature type="region of interest" description="Disordered" evidence="18">
    <location>
        <begin position="438"/>
        <end position="482"/>
    </location>
</feature>
<dbReference type="EC" id="3.2.1.21" evidence="6"/>
<evidence type="ECO:0000313" key="24">
    <source>
        <dbReference type="Proteomes" id="UP000076863"/>
    </source>
</evidence>
<evidence type="ECO:0000256" key="4">
    <source>
        <dbReference type="ARBA" id="ARBA00007806"/>
    </source>
</evidence>
<keyword evidence="9 19" id="KW-0732">Signal</keyword>
<evidence type="ECO:0000313" key="23">
    <source>
        <dbReference type="EMBL" id="OAA47402.1"/>
    </source>
</evidence>
<evidence type="ECO:0000259" key="20">
    <source>
        <dbReference type="Pfam" id="PF01055"/>
    </source>
</evidence>
<dbReference type="Pfam" id="PF13802">
    <property type="entry name" value="Gal_mutarotas_2"/>
    <property type="match status" value="1"/>
</dbReference>
<dbReference type="AlphaFoldDB" id="A0A167H2G0"/>
<dbReference type="PROSITE" id="PS00129">
    <property type="entry name" value="GLYCOSYL_HYDROL_F31_1"/>
    <property type="match status" value="1"/>
</dbReference>
<dbReference type="GO" id="GO:0030246">
    <property type="term" value="F:carbohydrate binding"/>
    <property type="evidence" value="ECO:0007669"/>
    <property type="project" value="InterPro"/>
</dbReference>
<dbReference type="SUPFAM" id="SSF51011">
    <property type="entry name" value="Glycosyl hydrolase domain"/>
    <property type="match status" value="1"/>
</dbReference>
<comment type="caution">
    <text evidence="23">The sequence shown here is derived from an EMBL/GenBank/DDBJ whole genome shotgun (WGS) entry which is preliminary data.</text>
</comment>
<dbReference type="Gene3D" id="3.20.20.80">
    <property type="entry name" value="Glycosidases"/>
    <property type="match status" value="1"/>
</dbReference>
<dbReference type="EC" id="3.2.1.20" evidence="5"/>
<feature type="signal peptide" evidence="19">
    <location>
        <begin position="1"/>
        <end position="19"/>
    </location>
</feature>
<evidence type="ECO:0000256" key="14">
    <source>
        <dbReference type="ARBA" id="ARBA00023316"/>
    </source>
</evidence>
<dbReference type="OrthoDB" id="5839090at2759"/>
<evidence type="ECO:0000256" key="6">
    <source>
        <dbReference type="ARBA" id="ARBA00012744"/>
    </source>
</evidence>
<dbReference type="CDD" id="cd06602">
    <property type="entry name" value="GH31_MGAM_SI_GAA"/>
    <property type="match status" value="1"/>
</dbReference>
<keyword evidence="13 17" id="KW-0326">Glycosidase</keyword>
<dbReference type="Gene3D" id="2.60.40.1760">
    <property type="entry name" value="glycosyl hydrolase (family 31)"/>
    <property type="match status" value="1"/>
</dbReference>
<evidence type="ECO:0000256" key="11">
    <source>
        <dbReference type="ARBA" id="ARBA00023180"/>
    </source>
</evidence>
<proteinExistence type="inferred from homology"/>
<dbReference type="CDD" id="cd14752">
    <property type="entry name" value="GH31_N"/>
    <property type="match status" value="1"/>
</dbReference>
<comment type="subcellular location">
    <subcellularLocation>
        <location evidence="3">Secreted</location>
    </subcellularLocation>
</comment>
<evidence type="ECO:0000256" key="18">
    <source>
        <dbReference type="SAM" id="MobiDB-lite"/>
    </source>
</evidence>
<dbReference type="GO" id="GO:0000272">
    <property type="term" value="P:polysaccharide catabolic process"/>
    <property type="evidence" value="ECO:0007669"/>
    <property type="project" value="UniProtKB-KW"/>
</dbReference>
<evidence type="ECO:0000256" key="5">
    <source>
        <dbReference type="ARBA" id="ARBA00012741"/>
    </source>
</evidence>
<dbReference type="GO" id="GO:0008422">
    <property type="term" value="F:beta-glucosidase activity"/>
    <property type="evidence" value="ECO:0007669"/>
    <property type="project" value="UniProtKB-EC"/>
</dbReference>
<evidence type="ECO:0000256" key="16">
    <source>
        <dbReference type="ARBA" id="ARBA00025512"/>
    </source>
</evidence>
<gene>
    <name evidence="23" type="ORF">BBO_02857</name>
</gene>
<dbReference type="GO" id="GO:0004558">
    <property type="term" value="F:alpha-1,4-glucosidase activity"/>
    <property type="evidence" value="ECO:0007669"/>
    <property type="project" value="UniProtKB-EC"/>
</dbReference>
<evidence type="ECO:0000256" key="15">
    <source>
        <dbReference type="ARBA" id="ARBA00023326"/>
    </source>
</evidence>
<evidence type="ECO:0000256" key="8">
    <source>
        <dbReference type="ARBA" id="ARBA00022525"/>
    </source>
</evidence>
<evidence type="ECO:0000256" key="13">
    <source>
        <dbReference type="ARBA" id="ARBA00023295"/>
    </source>
</evidence>
<evidence type="ECO:0000259" key="21">
    <source>
        <dbReference type="Pfam" id="PF13802"/>
    </source>
</evidence>
<dbReference type="InterPro" id="IPR048395">
    <property type="entry name" value="Glyco_hydro_31_C"/>
</dbReference>
<feature type="domain" description="Glycosyl hydrolase family 31 C-terminal" evidence="22">
    <location>
        <begin position="666"/>
        <end position="754"/>
    </location>
</feature>
<name>A0A167H2G0_9HYPO</name>
<feature type="domain" description="Glycoside hydrolase family 31 TIM barrel" evidence="20">
    <location>
        <begin position="269"/>
        <end position="658"/>
    </location>
</feature>
<keyword evidence="12" id="KW-0119">Carbohydrate metabolism</keyword>
<evidence type="ECO:0000259" key="22">
    <source>
        <dbReference type="Pfam" id="PF21365"/>
    </source>
</evidence>
<feature type="domain" description="Glycoside hydrolase family 31 N-terminal" evidence="21">
    <location>
        <begin position="105"/>
        <end position="222"/>
    </location>
</feature>
<evidence type="ECO:0000256" key="12">
    <source>
        <dbReference type="ARBA" id="ARBA00023277"/>
    </source>
</evidence>
<dbReference type="InterPro" id="IPR000322">
    <property type="entry name" value="Glyco_hydro_31_TIM"/>
</dbReference>
<keyword evidence="10 17" id="KW-0378">Hydrolase</keyword>
<evidence type="ECO:0000256" key="19">
    <source>
        <dbReference type="SAM" id="SignalP"/>
    </source>
</evidence>
<dbReference type="InterPro" id="IPR030458">
    <property type="entry name" value="Glyco_hydro_31_AS"/>
</dbReference>
<dbReference type="GO" id="GO:0071555">
    <property type="term" value="P:cell wall organization"/>
    <property type="evidence" value="ECO:0007669"/>
    <property type="project" value="UniProtKB-KW"/>
</dbReference>
<evidence type="ECO:0000256" key="10">
    <source>
        <dbReference type="ARBA" id="ARBA00022801"/>
    </source>
</evidence>
<dbReference type="InterPro" id="IPR025887">
    <property type="entry name" value="Glyco_hydro_31_N_dom"/>
</dbReference>
<dbReference type="Pfam" id="PF01055">
    <property type="entry name" value="Glyco_hydro_31_2nd"/>
    <property type="match status" value="1"/>
</dbReference>
<protein>
    <recommendedName>
        <fullName evidence="7">Probable alpha/beta-glucosidase agdC</fullName>
        <ecNumber evidence="5">3.2.1.20</ecNumber>
        <ecNumber evidence="6">3.2.1.21</ecNumber>
    </recommendedName>
</protein>
<dbReference type="PANTHER" id="PTHR22762">
    <property type="entry name" value="ALPHA-GLUCOSIDASE"/>
    <property type="match status" value="1"/>
</dbReference>
<dbReference type="PANTHER" id="PTHR22762:SF67">
    <property type="entry name" value="ALPHA_BETA-GLUCOSIDASE AGDC-RELATED"/>
    <property type="match status" value="1"/>
</dbReference>
<dbReference type="SUPFAM" id="SSF51445">
    <property type="entry name" value="(Trans)glycosidases"/>
    <property type="match status" value="1"/>
</dbReference>
<dbReference type="SUPFAM" id="SSF74650">
    <property type="entry name" value="Galactose mutarotase-like"/>
    <property type="match status" value="1"/>
</dbReference>
<evidence type="ECO:0000256" key="3">
    <source>
        <dbReference type="ARBA" id="ARBA00004613"/>
    </source>
</evidence>
<evidence type="ECO:0000256" key="7">
    <source>
        <dbReference type="ARBA" id="ARBA00014002"/>
    </source>
</evidence>
<dbReference type="InterPro" id="IPR013780">
    <property type="entry name" value="Glyco_hydro_b"/>
</dbReference>
<evidence type="ECO:0000256" key="2">
    <source>
        <dbReference type="ARBA" id="ARBA00001657"/>
    </source>
</evidence>
<accession>A0A167H2G0</accession>
<keyword evidence="11" id="KW-0325">Glycoprotein</keyword>
<dbReference type="InterPro" id="IPR011013">
    <property type="entry name" value="Gal_mutarotase_sf_dom"/>
</dbReference>
<keyword evidence="24" id="KW-1185">Reference proteome</keyword>
<comment type="catalytic activity">
    <reaction evidence="2">
        <text>Hydrolysis of terminal, non-reducing (1-&gt;4)-linked alpha-D-glucose residues with release of alpha-D-glucose.</text>
        <dbReference type="EC" id="3.2.1.20"/>
    </reaction>
</comment>
<keyword evidence="14" id="KW-0961">Cell wall biogenesis/degradation</keyword>
<reference evidence="23 24" key="1">
    <citation type="journal article" date="2016" name="Genome Biol. Evol.">
        <title>Divergent and convergent evolution of fungal pathogenicity.</title>
        <authorList>
            <person name="Shang Y."/>
            <person name="Xiao G."/>
            <person name="Zheng P."/>
            <person name="Cen K."/>
            <person name="Zhan S."/>
            <person name="Wang C."/>
        </authorList>
    </citation>
    <scope>NUCLEOTIDE SEQUENCE [LARGE SCALE GENOMIC DNA]</scope>
    <source>
        <strain evidence="23 24">RCEF 3172</strain>
    </source>
</reference>
<dbReference type="InterPro" id="IPR017853">
    <property type="entry name" value="GH"/>
</dbReference>